<dbReference type="AlphaFoldDB" id="A0A7K4J1F4"/>
<feature type="non-terminal residue" evidence="1">
    <location>
        <position position="1"/>
    </location>
</feature>
<dbReference type="Proteomes" id="UP000531151">
    <property type="component" value="Unassembled WGS sequence"/>
</dbReference>
<name>A0A7K4J1F4_GEOCA</name>
<accession>A0A7K4J1F4</accession>
<dbReference type="OrthoDB" id="2130750at2759"/>
<reference evidence="1 2" key="1">
    <citation type="submission" date="2019-09" db="EMBL/GenBank/DDBJ databases">
        <title>Bird 10,000 Genomes (B10K) Project - Family phase.</title>
        <authorList>
            <person name="Zhang G."/>
        </authorList>
    </citation>
    <scope>NUCLEOTIDE SEQUENCE [LARGE SCALE GENOMIC DNA]</scope>
    <source>
        <strain evidence="1">B10K-CU-031-07</strain>
        <tissue evidence="1">Muscle</tissue>
    </source>
</reference>
<comment type="caution">
    <text evidence="1">The sequence shown here is derived from an EMBL/GenBank/DDBJ whole genome shotgun (WGS) entry which is preliminary data.</text>
</comment>
<evidence type="ECO:0000313" key="1">
    <source>
        <dbReference type="EMBL" id="NWH59163.1"/>
    </source>
</evidence>
<sequence length="149" mass="16420">KDSPLLLQQIDALQLSIKHLKNENNRLKGVQLKMELASLAPLHVPKLSLPKDGQGDGLATQALYRKTNQLLETLYQMSANAKVVDMKQAKSARSSSARLLEQTARLLALKNSIDILRADTMREAVQQKPGASVPTDFGLFPSSSFLKVR</sequence>
<gene>
    <name evidence="1" type="primary">Dctn1_0</name>
    <name evidence="1" type="ORF">GEOCAL_R13611</name>
</gene>
<keyword evidence="2" id="KW-1185">Reference proteome</keyword>
<feature type="non-terminal residue" evidence="1">
    <location>
        <position position="149"/>
    </location>
</feature>
<organism evidence="1 2">
    <name type="scientific">Geococcyx californianus</name>
    <name type="common">Greater roadrunner</name>
    <name type="synonym">Saurothera californiana</name>
    <dbReference type="NCBI Taxonomy" id="8947"/>
    <lineage>
        <taxon>Eukaryota</taxon>
        <taxon>Metazoa</taxon>
        <taxon>Chordata</taxon>
        <taxon>Craniata</taxon>
        <taxon>Vertebrata</taxon>
        <taxon>Euteleostomi</taxon>
        <taxon>Archelosauria</taxon>
        <taxon>Archosauria</taxon>
        <taxon>Dinosauria</taxon>
        <taxon>Saurischia</taxon>
        <taxon>Theropoda</taxon>
        <taxon>Coelurosauria</taxon>
        <taxon>Aves</taxon>
        <taxon>Neognathae</taxon>
        <taxon>Neoaves</taxon>
        <taxon>Otidimorphae</taxon>
        <taxon>Cuculiformes</taxon>
        <taxon>Neomorphidae</taxon>
        <taxon>Geococcyx</taxon>
    </lineage>
</organism>
<evidence type="ECO:0000313" key="2">
    <source>
        <dbReference type="Proteomes" id="UP000531151"/>
    </source>
</evidence>
<proteinExistence type="predicted"/>
<dbReference type="EMBL" id="VWPV01009652">
    <property type="protein sequence ID" value="NWH59163.1"/>
    <property type="molecule type" value="Genomic_DNA"/>
</dbReference>
<protein>
    <submittedName>
        <fullName evidence="1">DCTN1 protein</fullName>
    </submittedName>
</protein>